<dbReference type="GO" id="GO:0030182">
    <property type="term" value="P:neuron differentiation"/>
    <property type="evidence" value="ECO:0007669"/>
    <property type="project" value="TreeGrafter"/>
</dbReference>
<dbReference type="GO" id="GO:0000122">
    <property type="term" value="P:negative regulation of transcription by RNA polymerase II"/>
    <property type="evidence" value="ECO:0007669"/>
    <property type="project" value="TreeGrafter"/>
</dbReference>
<feature type="DNA-binding region" description="HMG box" evidence="4">
    <location>
        <begin position="106"/>
        <end position="174"/>
    </location>
</feature>
<dbReference type="FunFam" id="1.10.30.10:FF:000002">
    <property type="entry name" value="transcription factor Sox-2"/>
    <property type="match status" value="1"/>
</dbReference>
<dbReference type="VEuPathDB" id="VectorBase:CSON007812"/>
<feature type="region of interest" description="Disordered" evidence="5">
    <location>
        <begin position="372"/>
        <end position="401"/>
    </location>
</feature>
<dbReference type="InterPro" id="IPR050140">
    <property type="entry name" value="SRY-related_HMG-box_TF-like"/>
</dbReference>
<feature type="region of interest" description="Disordered" evidence="5">
    <location>
        <begin position="304"/>
        <end position="350"/>
    </location>
</feature>
<evidence type="ECO:0000256" key="2">
    <source>
        <dbReference type="ARBA" id="ARBA00023125"/>
    </source>
</evidence>
<dbReference type="Gene3D" id="1.10.30.10">
    <property type="entry name" value="High mobility group box domain"/>
    <property type="match status" value="1"/>
</dbReference>
<evidence type="ECO:0000259" key="6">
    <source>
        <dbReference type="PROSITE" id="PS50118"/>
    </source>
</evidence>
<dbReference type="InterPro" id="IPR009071">
    <property type="entry name" value="HMG_box_dom"/>
</dbReference>
<keyword evidence="2 4" id="KW-0238">DNA-binding</keyword>
<dbReference type="SMART" id="SM00398">
    <property type="entry name" value="HMG"/>
    <property type="match status" value="1"/>
</dbReference>
<feature type="compositionally biased region" description="Low complexity" evidence="5">
    <location>
        <begin position="374"/>
        <end position="391"/>
    </location>
</feature>
<evidence type="ECO:0000256" key="4">
    <source>
        <dbReference type="PROSITE-ProRule" id="PRU00267"/>
    </source>
</evidence>
<dbReference type="GO" id="GO:0007420">
    <property type="term" value="P:brain development"/>
    <property type="evidence" value="ECO:0007669"/>
    <property type="project" value="TreeGrafter"/>
</dbReference>
<dbReference type="GO" id="GO:0000978">
    <property type="term" value="F:RNA polymerase II cis-regulatory region sequence-specific DNA binding"/>
    <property type="evidence" value="ECO:0007669"/>
    <property type="project" value="TreeGrafter"/>
</dbReference>
<organism evidence="7">
    <name type="scientific">Culicoides sonorensis</name>
    <name type="common">Biting midge</name>
    <dbReference type="NCBI Taxonomy" id="179676"/>
    <lineage>
        <taxon>Eukaryota</taxon>
        <taxon>Metazoa</taxon>
        <taxon>Ecdysozoa</taxon>
        <taxon>Arthropoda</taxon>
        <taxon>Hexapoda</taxon>
        <taxon>Insecta</taxon>
        <taxon>Pterygota</taxon>
        <taxon>Neoptera</taxon>
        <taxon>Endopterygota</taxon>
        <taxon>Diptera</taxon>
        <taxon>Nematocera</taxon>
        <taxon>Chironomoidea</taxon>
        <taxon>Ceratopogonidae</taxon>
        <taxon>Ceratopogoninae</taxon>
        <taxon>Culicoides</taxon>
        <taxon>Monoculicoides</taxon>
    </lineage>
</organism>
<reference evidence="7" key="1">
    <citation type="submission" date="2018-07" db="EMBL/GenBank/DDBJ databases">
        <authorList>
            <person name="Quirk P.G."/>
            <person name="Krulwich T.A."/>
        </authorList>
    </citation>
    <scope>NUCLEOTIDE SEQUENCE</scope>
</reference>
<proteinExistence type="predicted"/>
<feature type="compositionally biased region" description="Low complexity" evidence="5">
    <location>
        <begin position="21"/>
        <end position="35"/>
    </location>
</feature>
<feature type="region of interest" description="Disordered" evidence="5">
    <location>
        <begin position="21"/>
        <end position="43"/>
    </location>
</feature>
<dbReference type="InterPro" id="IPR036910">
    <property type="entry name" value="HMG_box_dom_sf"/>
</dbReference>
<feature type="domain" description="HMG box" evidence="6">
    <location>
        <begin position="106"/>
        <end position="174"/>
    </location>
</feature>
<sequence>MMDRIPSLSIPGLSLSHPLSIPTSQHLNSNGNNSSHHSHHHSLANSLQNLHSQNLHHHVSSTASALHHSSQTNNVMSSIHQNMSLMNGANNNILSQAMKKPVDDHIKRPMNAFMVWSRLQRRKIAQENPKMHNSEISKRLGAEWKLLTEDEKRPFIDEAKRLRALHMKEHPDYKYRPRRKPKALRREGYPYPMPYPSVPVDALRAGYFGPGSAAYLSSHLSQSSPPTTQASLSSQMDVSKFALDRTAYLNSAAANALYDTTKASAYGGAYLDPTSMLTKAYFDSKMYQDRANYAFDISKIYGQQGQQQQQQQQQHQGQHLQQNGNNLNNNNNNIDERDTNSQLSDSQDKGQVISDNQVDTTSMANSQYNNAGAYQSYGTTNNTSSGQSNNGEYRRPLTVIF</sequence>
<evidence type="ECO:0000256" key="1">
    <source>
        <dbReference type="ARBA" id="ARBA00004123"/>
    </source>
</evidence>
<protein>
    <submittedName>
        <fullName evidence="7">CSON007812 protein</fullName>
    </submittedName>
</protein>
<dbReference type="CDD" id="cd01388">
    <property type="entry name" value="HMG-box_SoxB"/>
    <property type="match status" value="1"/>
</dbReference>
<dbReference type="PROSITE" id="PS50118">
    <property type="entry name" value="HMG_BOX_2"/>
    <property type="match status" value="1"/>
</dbReference>
<evidence type="ECO:0000313" key="7">
    <source>
        <dbReference type="EMBL" id="SSX22925.1"/>
    </source>
</evidence>
<dbReference type="PANTHER" id="PTHR10270">
    <property type="entry name" value="SOX TRANSCRIPTION FACTOR"/>
    <property type="match status" value="1"/>
</dbReference>
<name>A0A336LY82_CULSO</name>
<evidence type="ECO:0000256" key="5">
    <source>
        <dbReference type="SAM" id="MobiDB-lite"/>
    </source>
</evidence>
<dbReference type="EMBL" id="UFQT01000293">
    <property type="protein sequence ID" value="SSX22925.1"/>
    <property type="molecule type" value="Genomic_DNA"/>
</dbReference>
<dbReference type="GO" id="GO:0001228">
    <property type="term" value="F:DNA-binding transcription activator activity, RNA polymerase II-specific"/>
    <property type="evidence" value="ECO:0007669"/>
    <property type="project" value="TreeGrafter"/>
</dbReference>
<dbReference type="PANTHER" id="PTHR10270:SF322">
    <property type="entry name" value="SOX21B, ISOFORM C"/>
    <property type="match status" value="1"/>
</dbReference>
<feature type="compositionally biased region" description="Low complexity" evidence="5">
    <location>
        <begin position="304"/>
        <end position="333"/>
    </location>
</feature>
<keyword evidence="3 4" id="KW-0539">Nucleus</keyword>
<dbReference type="AlphaFoldDB" id="A0A336LY82"/>
<dbReference type="SUPFAM" id="SSF47095">
    <property type="entry name" value="HMG-box"/>
    <property type="match status" value="1"/>
</dbReference>
<accession>A0A336LY82</accession>
<comment type="subcellular location">
    <subcellularLocation>
        <location evidence="1">Nucleus</location>
    </subcellularLocation>
</comment>
<gene>
    <name evidence="7" type="primary">CSON007812</name>
</gene>
<dbReference type="GO" id="GO:0005634">
    <property type="term" value="C:nucleus"/>
    <property type="evidence" value="ECO:0007669"/>
    <property type="project" value="UniProtKB-SubCell"/>
</dbReference>
<dbReference type="Pfam" id="PF00505">
    <property type="entry name" value="HMG_box"/>
    <property type="match status" value="1"/>
</dbReference>
<evidence type="ECO:0000256" key="3">
    <source>
        <dbReference type="ARBA" id="ARBA00023242"/>
    </source>
</evidence>